<evidence type="ECO:0000256" key="4">
    <source>
        <dbReference type="ARBA" id="ARBA00023012"/>
    </source>
</evidence>
<dbReference type="Proteomes" id="UP001056455">
    <property type="component" value="Chromosome"/>
</dbReference>
<protein>
    <recommendedName>
        <fullName evidence="2">histidine kinase</fullName>
        <ecNumber evidence="2">2.7.13.3</ecNumber>
    </recommendedName>
</protein>
<dbReference type="InterPro" id="IPR050640">
    <property type="entry name" value="Bact_2-comp_sensor_kinase"/>
</dbReference>
<keyword evidence="5" id="KW-0812">Transmembrane</keyword>
<dbReference type="GO" id="GO:0016301">
    <property type="term" value="F:kinase activity"/>
    <property type="evidence" value="ECO:0007669"/>
    <property type="project" value="UniProtKB-KW"/>
</dbReference>
<name>A0ABY4YNY9_9MICO</name>
<dbReference type="Pfam" id="PF06580">
    <property type="entry name" value="His_kinase"/>
    <property type="match status" value="1"/>
</dbReference>
<evidence type="ECO:0000256" key="1">
    <source>
        <dbReference type="ARBA" id="ARBA00000085"/>
    </source>
</evidence>
<comment type="catalytic activity">
    <reaction evidence="1">
        <text>ATP + protein L-histidine = ADP + protein N-phospho-L-histidine.</text>
        <dbReference type="EC" id="2.7.13.3"/>
    </reaction>
</comment>
<gene>
    <name evidence="7" type="ORF">NF556_11125</name>
</gene>
<dbReference type="InterPro" id="IPR004358">
    <property type="entry name" value="Sig_transdc_His_kin-like_C"/>
</dbReference>
<feature type="domain" description="Histidine kinase" evidence="6">
    <location>
        <begin position="288"/>
        <end position="387"/>
    </location>
</feature>
<dbReference type="EC" id="2.7.13.3" evidence="2"/>
<keyword evidence="3 7" id="KW-0808">Transferase</keyword>
<dbReference type="SUPFAM" id="SSF55874">
    <property type="entry name" value="ATPase domain of HSP90 chaperone/DNA topoisomerase II/histidine kinase"/>
    <property type="match status" value="1"/>
</dbReference>
<evidence type="ECO:0000313" key="7">
    <source>
        <dbReference type="EMBL" id="USQ78210.1"/>
    </source>
</evidence>
<keyword evidence="3 7" id="KW-0418">Kinase</keyword>
<dbReference type="PANTHER" id="PTHR34220:SF7">
    <property type="entry name" value="SENSOR HISTIDINE KINASE YPDA"/>
    <property type="match status" value="1"/>
</dbReference>
<dbReference type="PROSITE" id="PS50109">
    <property type="entry name" value="HIS_KIN"/>
    <property type="match status" value="1"/>
</dbReference>
<dbReference type="SMART" id="SM00387">
    <property type="entry name" value="HATPase_c"/>
    <property type="match status" value="1"/>
</dbReference>
<dbReference type="EMBL" id="CP099489">
    <property type="protein sequence ID" value="USQ78210.1"/>
    <property type="molecule type" value="Genomic_DNA"/>
</dbReference>
<proteinExistence type="predicted"/>
<evidence type="ECO:0000256" key="3">
    <source>
        <dbReference type="ARBA" id="ARBA00022777"/>
    </source>
</evidence>
<evidence type="ECO:0000259" key="6">
    <source>
        <dbReference type="PROSITE" id="PS50109"/>
    </source>
</evidence>
<dbReference type="InterPro" id="IPR005467">
    <property type="entry name" value="His_kinase_dom"/>
</dbReference>
<evidence type="ECO:0000256" key="2">
    <source>
        <dbReference type="ARBA" id="ARBA00012438"/>
    </source>
</evidence>
<sequence length="393" mass="42049">MDTALAVGIGLLIIAAGAALLTWFVRSRLVLGTTEDQATYRVLHMSSLATPALRAGLEAGAERAARHLRDLLSVPALALSDGTSLLAWDGTGSDAHAQHAVNHAQGTIRDGSTSVLGTSTVTCADPECPVRHAVTAALTTEDHVVGVLTAYTGSRPSARLVRAVEEVARFVSGQLELAELDRSRAKLAEAEIRALRAQISPHFIYNSLGAIASYVRTDPEHARELLLEFADFTRYSFRRHGEFTTLAEELRSIERYLTLEQARFGGRLEVTLRVSPEVLPVAVPFLCLQPLVENAVRHGLEGRQGTGRITIVAEDAGNEASISIEDDGVGMEPERVLQNLVGEGGDHVGLGNVDERLRSVFGDEHGLVVETAPGAGTRVSLRVPKYAPGVHAT</sequence>
<dbReference type="InterPro" id="IPR003594">
    <property type="entry name" value="HATPase_dom"/>
</dbReference>
<dbReference type="PANTHER" id="PTHR34220">
    <property type="entry name" value="SENSOR HISTIDINE KINASE YPDA"/>
    <property type="match status" value="1"/>
</dbReference>
<dbReference type="InterPro" id="IPR036890">
    <property type="entry name" value="HATPase_C_sf"/>
</dbReference>
<evidence type="ECO:0000256" key="5">
    <source>
        <dbReference type="SAM" id="Phobius"/>
    </source>
</evidence>
<keyword evidence="8" id="KW-1185">Reference proteome</keyword>
<dbReference type="Pfam" id="PF02518">
    <property type="entry name" value="HATPase_c"/>
    <property type="match status" value="1"/>
</dbReference>
<keyword evidence="5" id="KW-0472">Membrane</keyword>
<keyword evidence="5" id="KW-1133">Transmembrane helix</keyword>
<dbReference type="InterPro" id="IPR010559">
    <property type="entry name" value="Sig_transdc_His_kin_internal"/>
</dbReference>
<dbReference type="PRINTS" id="PR00344">
    <property type="entry name" value="BCTRLSENSOR"/>
</dbReference>
<dbReference type="RefSeq" id="WP_252591008.1">
    <property type="nucleotide sequence ID" value="NZ_CP099489.1"/>
</dbReference>
<feature type="transmembrane region" description="Helical" evidence="5">
    <location>
        <begin position="6"/>
        <end position="25"/>
    </location>
</feature>
<reference evidence="7" key="1">
    <citation type="submission" date="2022-06" db="EMBL/GenBank/DDBJ databases">
        <title>Ornithinimicrobium HY1793.</title>
        <authorList>
            <person name="Huang Y."/>
        </authorList>
    </citation>
    <scope>NUCLEOTIDE SEQUENCE</scope>
    <source>
        <strain evidence="7">HY1793</strain>
    </source>
</reference>
<organism evidence="7 8">
    <name type="scientific">Ornithinimicrobium faecis</name>
    <dbReference type="NCBI Taxonomy" id="2934158"/>
    <lineage>
        <taxon>Bacteria</taxon>
        <taxon>Bacillati</taxon>
        <taxon>Actinomycetota</taxon>
        <taxon>Actinomycetes</taxon>
        <taxon>Micrococcales</taxon>
        <taxon>Ornithinimicrobiaceae</taxon>
        <taxon>Ornithinimicrobium</taxon>
    </lineage>
</organism>
<accession>A0ABY4YNY9</accession>
<keyword evidence="4" id="KW-0902">Two-component regulatory system</keyword>
<evidence type="ECO:0000313" key="8">
    <source>
        <dbReference type="Proteomes" id="UP001056455"/>
    </source>
</evidence>
<dbReference type="Gene3D" id="3.30.565.10">
    <property type="entry name" value="Histidine kinase-like ATPase, C-terminal domain"/>
    <property type="match status" value="1"/>
</dbReference>